<dbReference type="EMBL" id="KB467843">
    <property type="protein sequence ID" value="PCH35336.1"/>
    <property type="molecule type" value="Genomic_DNA"/>
</dbReference>
<keyword evidence="2" id="KW-1185">Reference proteome</keyword>
<accession>A0A2H3IZG5</accession>
<sequence>MMQVMTYPHPPPETWDQILDYLWDDTPSLKACSMSCRSWLPRARYHLFYTMSVYTVQDCERVRSFLDASPEHWRFVRQLRVESFCNVPILMLNPRRANAALRTILPRLQNVEHLVLGLLDWEADLSSETRHALTSFPLLRTLRCEGTIFRNYDAVFDILSAMPRALRSFHCIAPPSWYNMWTPAAGMDRAKPLPLCPSFDRLESLALHTILPGVVSRVVPWLEHKLCPRELEVTCSGPEDREALVRLLDSMDVAQCIEDLKINDIVHWVQSRIPFDPTRKPFTFANLTRLRSLTLVIRPGHIQHPWLSWVLAEIPSRVLQRLTL</sequence>
<proteinExistence type="predicted"/>
<dbReference type="Proteomes" id="UP000218811">
    <property type="component" value="Unassembled WGS sequence"/>
</dbReference>
<dbReference type="OrthoDB" id="2977329at2759"/>
<name>A0A2H3IZG5_WOLCO</name>
<evidence type="ECO:0000313" key="2">
    <source>
        <dbReference type="Proteomes" id="UP000218811"/>
    </source>
</evidence>
<feature type="non-terminal residue" evidence="1">
    <location>
        <position position="324"/>
    </location>
</feature>
<evidence type="ECO:0000313" key="1">
    <source>
        <dbReference type="EMBL" id="PCH35336.1"/>
    </source>
</evidence>
<organism evidence="1 2">
    <name type="scientific">Wolfiporia cocos (strain MD-104)</name>
    <name type="common">Brown rot fungus</name>
    <dbReference type="NCBI Taxonomy" id="742152"/>
    <lineage>
        <taxon>Eukaryota</taxon>
        <taxon>Fungi</taxon>
        <taxon>Dikarya</taxon>
        <taxon>Basidiomycota</taxon>
        <taxon>Agaricomycotina</taxon>
        <taxon>Agaricomycetes</taxon>
        <taxon>Polyporales</taxon>
        <taxon>Phaeolaceae</taxon>
        <taxon>Wolfiporia</taxon>
    </lineage>
</organism>
<gene>
    <name evidence="1" type="ORF">WOLCODRAFT_125740</name>
</gene>
<evidence type="ECO:0008006" key="3">
    <source>
        <dbReference type="Google" id="ProtNLM"/>
    </source>
</evidence>
<reference evidence="1 2" key="1">
    <citation type="journal article" date="2012" name="Science">
        <title>The Paleozoic origin of enzymatic lignin decomposition reconstructed from 31 fungal genomes.</title>
        <authorList>
            <person name="Floudas D."/>
            <person name="Binder M."/>
            <person name="Riley R."/>
            <person name="Barry K."/>
            <person name="Blanchette R.A."/>
            <person name="Henrissat B."/>
            <person name="Martinez A.T."/>
            <person name="Otillar R."/>
            <person name="Spatafora J.W."/>
            <person name="Yadav J.S."/>
            <person name="Aerts A."/>
            <person name="Benoit I."/>
            <person name="Boyd A."/>
            <person name="Carlson A."/>
            <person name="Copeland A."/>
            <person name="Coutinho P.M."/>
            <person name="de Vries R.P."/>
            <person name="Ferreira P."/>
            <person name="Findley K."/>
            <person name="Foster B."/>
            <person name="Gaskell J."/>
            <person name="Glotzer D."/>
            <person name="Gorecki P."/>
            <person name="Heitman J."/>
            <person name="Hesse C."/>
            <person name="Hori C."/>
            <person name="Igarashi K."/>
            <person name="Jurgens J.A."/>
            <person name="Kallen N."/>
            <person name="Kersten P."/>
            <person name="Kohler A."/>
            <person name="Kuees U."/>
            <person name="Kumar T.K.A."/>
            <person name="Kuo A."/>
            <person name="LaButti K."/>
            <person name="Larrondo L.F."/>
            <person name="Lindquist E."/>
            <person name="Ling A."/>
            <person name="Lombard V."/>
            <person name="Lucas S."/>
            <person name="Lundell T."/>
            <person name="Martin R."/>
            <person name="McLaughlin D.J."/>
            <person name="Morgenstern I."/>
            <person name="Morin E."/>
            <person name="Murat C."/>
            <person name="Nagy L.G."/>
            <person name="Nolan M."/>
            <person name="Ohm R.A."/>
            <person name="Patyshakuliyeva A."/>
            <person name="Rokas A."/>
            <person name="Ruiz-Duenas F.J."/>
            <person name="Sabat G."/>
            <person name="Salamov A."/>
            <person name="Samejima M."/>
            <person name="Schmutz J."/>
            <person name="Slot J.C."/>
            <person name="St John F."/>
            <person name="Stenlid J."/>
            <person name="Sun H."/>
            <person name="Sun S."/>
            <person name="Syed K."/>
            <person name="Tsang A."/>
            <person name="Wiebenga A."/>
            <person name="Young D."/>
            <person name="Pisabarro A."/>
            <person name="Eastwood D.C."/>
            <person name="Martin F."/>
            <person name="Cullen D."/>
            <person name="Grigoriev I.V."/>
            <person name="Hibbett D.S."/>
        </authorList>
    </citation>
    <scope>NUCLEOTIDE SEQUENCE [LARGE SCALE GENOMIC DNA]</scope>
    <source>
        <strain evidence="1 2">MD-104</strain>
    </source>
</reference>
<protein>
    <recommendedName>
        <fullName evidence="3">F-box domain-containing protein</fullName>
    </recommendedName>
</protein>
<dbReference type="AlphaFoldDB" id="A0A2H3IZG5"/>